<dbReference type="EMBL" id="CAJVPW010038108">
    <property type="protein sequence ID" value="CAG8741464.1"/>
    <property type="molecule type" value="Genomic_DNA"/>
</dbReference>
<name>A0ACA9Q9C0_9GLOM</name>
<evidence type="ECO:0000313" key="1">
    <source>
        <dbReference type="EMBL" id="CAG8741464.1"/>
    </source>
</evidence>
<comment type="caution">
    <text evidence="1">The sequence shown here is derived from an EMBL/GenBank/DDBJ whole genome shotgun (WGS) entry which is preliminary data.</text>
</comment>
<keyword evidence="2" id="KW-1185">Reference proteome</keyword>
<protein>
    <submittedName>
        <fullName evidence="1">1570_t:CDS:1</fullName>
    </submittedName>
</protein>
<accession>A0ACA9Q9C0</accession>
<reference evidence="1" key="1">
    <citation type="submission" date="2021-06" db="EMBL/GenBank/DDBJ databases">
        <authorList>
            <person name="Kallberg Y."/>
            <person name="Tangrot J."/>
            <person name="Rosling A."/>
        </authorList>
    </citation>
    <scope>NUCLEOTIDE SEQUENCE</scope>
    <source>
        <strain evidence="1">28 12/20/2015</strain>
    </source>
</reference>
<proteinExistence type="predicted"/>
<organism evidence="1 2">
    <name type="scientific">Cetraspora pellucida</name>
    <dbReference type="NCBI Taxonomy" id="1433469"/>
    <lineage>
        <taxon>Eukaryota</taxon>
        <taxon>Fungi</taxon>
        <taxon>Fungi incertae sedis</taxon>
        <taxon>Mucoromycota</taxon>
        <taxon>Glomeromycotina</taxon>
        <taxon>Glomeromycetes</taxon>
        <taxon>Diversisporales</taxon>
        <taxon>Gigasporaceae</taxon>
        <taxon>Cetraspora</taxon>
    </lineage>
</organism>
<dbReference type="Proteomes" id="UP000789366">
    <property type="component" value="Unassembled WGS sequence"/>
</dbReference>
<evidence type="ECO:0000313" key="2">
    <source>
        <dbReference type="Proteomes" id="UP000789366"/>
    </source>
</evidence>
<feature type="non-terminal residue" evidence="1">
    <location>
        <position position="1"/>
    </location>
</feature>
<sequence length="183" mass="19369">KTQLPTSENITLAVSTYFTFVSVSTPFITTKIITSYFTKLSSILFISTLNIEPTPPVNVPAADPANPPADPANPPAATAAPAATNVLPQSITIQDATAAPPTSISLQTTPSFTPPTPSPSTAPSPTFESTAGAGNTLIFILSVFTGLSFVSSAICTFILCRVHILNRTNTIKNRERENRYLED</sequence>
<gene>
    <name evidence="1" type="ORF">SPELUC_LOCUS13839</name>
</gene>